<comment type="caution">
    <text evidence="1">The sequence shown here is derived from an EMBL/GenBank/DDBJ whole genome shotgun (WGS) entry which is preliminary data.</text>
</comment>
<dbReference type="AlphaFoldDB" id="X0TC79"/>
<name>X0TC79_9ZZZZ</name>
<dbReference type="EMBL" id="BARS01004143">
    <property type="protein sequence ID" value="GAF73670.1"/>
    <property type="molecule type" value="Genomic_DNA"/>
</dbReference>
<evidence type="ECO:0000313" key="1">
    <source>
        <dbReference type="EMBL" id="GAF73670.1"/>
    </source>
</evidence>
<proteinExistence type="predicted"/>
<organism evidence="1">
    <name type="scientific">marine sediment metagenome</name>
    <dbReference type="NCBI Taxonomy" id="412755"/>
    <lineage>
        <taxon>unclassified sequences</taxon>
        <taxon>metagenomes</taxon>
        <taxon>ecological metagenomes</taxon>
    </lineage>
</organism>
<gene>
    <name evidence="1" type="ORF">S01H1_08075</name>
</gene>
<reference evidence="1" key="1">
    <citation type="journal article" date="2014" name="Front. Microbiol.">
        <title>High frequency of phylogenetically diverse reductive dehalogenase-homologous genes in deep subseafloor sedimentary metagenomes.</title>
        <authorList>
            <person name="Kawai M."/>
            <person name="Futagami T."/>
            <person name="Toyoda A."/>
            <person name="Takaki Y."/>
            <person name="Nishi S."/>
            <person name="Hori S."/>
            <person name="Arai W."/>
            <person name="Tsubouchi T."/>
            <person name="Morono Y."/>
            <person name="Uchiyama I."/>
            <person name="Ito T."/>
            <person name="Fujiyama A."/>
            <person name="Inagaki F."/>
            <person name="Takami H."/>
        </authorList>
    </citation>
    <scope>NUCLEOTIDE SEQUENCE</scope>
    <source>
        <strain evidence="1">Expedition CK06-06</strain>
    </source>
</reference>
<accession>X0TC79</accession>
<sequence length="58" mass="6280">MKVPKNICGRININESPEAAPADLAIVAVIRPKPTEHNDRNSIKINAIITPETSTFGL</sequence>
<protein>
    <submittedName>
        <fullName evidence="1">Uncharacterized protein</fullName>
    </submittedName>
</protein>